<dbReference type="GO" id="GO:0140095">
    <property type="term" value="C:cytoplasmic lattice"/>
    <property type="evidence" value="ECO:0007669"/>
    <property type="project" value="Ensembl"/>
</dbReference>
<dbReference type="GO" id="GO:1905168">
    <property type="term" value="P:positive regulation of double-strand break repair via homologous recombination"/>
    <property type="evidence" value="ECO:0007669"/>
    <property type="project" value="Ensembl"/>
</dbReference>
<dbReference type="AlphaFoldDB" id="A0A6P5Q8E2"/>
<dbReference type="RefSeq" id="XP_021028914.1">
    <property type="nucleotide sequence ID" value="XM_021173255.1"/>
</dbReference>
<dbReference type="GO" id="GO:0140094">
    <property type="term" value="F:structural constituent of cytoplasmic lattice"/>
    <property type="evidence" value="ECO:0007669"/>
    <property type="project" value="Ensembl"/>
</dbReference>
<evidence type="ECO:0000256" key="5">
    <source>
        <dbReference type="ARBA" id="ARBA00023242"/>
    </source>
</evidence>
<dbReference type="GO" id="GO:0001701">
    <property type="term" value="P:in utero embryonic development"/>
    <property type="evidence" value="ECO:0007669"/>
    <property type="project" value="Ensembl"/>
</dbReference>
<evidence type="ECO:0000256" key="6">
    <source>
        <dbReference type="ARBA" id="ARBA00069545"/>
    </source>
</evidence>
<dbReference type="GO" id="GO:0005938">
    <property type="term" value="C:cell cortex"/>
    <property type="evidence" value="ECO:0007669"/>
    <property type="project" value="Ensembl"/>
</dbReference>
<dbReference type="GO" id="GO:0003723">
    <property type="term" value="F:RNA binding"/>
    <property type="evidence" value="ECO:0007669"/>
    <property type="project" value="Ensembl"/>
</dbReference>
<comment type="similarity">
    <text evidence="3">Belongs to the KHDC1 family.</text>
</comment>
<sequence length="164" mass="18430">MASHTADADAKSDPDSQKLLNVLPVSLRLRTRPWWFPIQEVSNPLVLYMEAWVAERVIGTDQAEISEIEWMCQALLTVDSVNSGNLVEITIFGQPRAQTRMKNILLNMAAWHKGNEVQRAAKVKEVEEFLKIRASSILSKFSKKGLKLAGFPLPPEGRETPMES</sequence>
<dbReference type="GO" id="GO:0007015">
    <property type="term" value="P:actin filament organization"/>
    <property type="evidence" value="ECO:0007669"/>
    <property type="project" value="Ensembl"/>
</dbReference>
<dbReference type="GO" id="GO:0035088">
    <property type="term" value="P:establishment or maintenance of apical/basal cell polarity"/>
    <property type="evidence" value="ECO:0007669"/>
    <property type="project" value="Ensembl"/>
</dbReference>
<dbReference type="PANTHER" id="PTHR19447:SF14">
    <property type="entry name" value="OOCYTE-EXPRESSED PROTEIN HOMOLOG"/>
    <property type="match status" value="1"/>
</dbReference>
<dbReference type="Proteomes" id="UP000515126">
    <property type="component" value="Chromosome 9"/>
</dbReference>
<dbReference type="GO" id="GO:0007566">
    <property type="term" value="P:embryo implantation"/>
    <property type="evidence" value="ECO:0007669"/>
    <property type="project" value="Ensembl"/>
</dbReference>
<dbReference type="InterPro" id="IPR031952">
    <property type="entry name" value="MOEP19_KH-like"/>
</dbReference>
<evidence type="ECO:0000313" key="8">
    <source>
        <dbReference type="Proteomes" id="UP000515126"/>
    </source>
</evidence>
<dbReference type="FunFam" id="3.30.1370.10:FF:000086">
    <property type="entry name" value="Oocyte-expressed protein homolog"/>
    <property type="match status" value="1"/>
</dbReference>
<evidence type="ECO:0000256" key="2">
    <source>
        <dbReference type="ARBA" id="ARBA00004496"/>
    </source>
</evidence>
<dbReference type="Gene3D" id="3.30.1370.10">
    <property type="entry name" value="K Homology domain, type 1"/>
    <property type="match status" value="1"/>
</dbReference>
<dbReference type="GO" id="GO:0051293">
    <property type="term" value="P:establishment of spindle localization"/>
    <property type="evidence" value="ECO:0007669"/>
    <property type="project" value="Ensembl"/>
</dbReference>
<accession>A0A6P5Q8E2</accession>
<dbReference type="GO" id="GO:0009566">
    <property type="term" value="P:fertilization"/>
    <property type="evidence" value="ECO:0007669"/>
    <property type="project" value="Ensembl"/>
</dbReference>
<dbReference type="GO" id="GO:0140089">
    <property type="term" value="P:protein storage"/>
    <property type="evidence" value="ECO:0007669"/>
    <property type="project" value="Ensembl"/>
</dbReference>
<evidence type="ECO:0000256" key="1">
    <source>
        <dbReference type="ARBA" id="ARBA00004123"/>
    </source>
</evidence>
<evidence type="ECO:0000313" key="9">
    <source>
        <dbReference type="RefSeq" id="XP_021028914.1"/>
    </source>
</evidence>
<comment type="subcellular location">
    <subcellularLocation>
        <location evidence="2">Cytoplasm</location>
    </subcellularLocation>
    <subcellularLocation>
        <location evidence="1">Nucleus</location>
    </subcellularLocation>
</comment>
<evidence type="ECO:0000256" key="3">
    <source>
        <dbReference type="ARBA" id="ARBA00009081"/>
    </source>
</evidence>
<keyword evidence="5" id="KW-0539">Nucleus</keyword>
<dbReference type="GO" id="GO:0005634">
    <property type="term" value="C:nucleus"/>
    <property type="evidence" value="ECO:0007669"/>
    <property type="project" value="UniProtKB-SubCell"/>
</dbReference>
<dbReference type="GO" id="GO:0045836">
    <property type="term" value="P:positive regulation of meiotic nuclear division"/>
    <property type="evidence" value="ECO:0007669"/>
    <property type="project" value="Ensembl"/>
</dbReference>
<dbReference type="GO" id="GO:0009880">
    <property type="term" value="P:embryonic pattern specification"/>
    <property type="evidence" value="ECO:0007669"/>
    <property type="project" value="Ensembl"/>
</dbReference>
<reference evidence="9" key="1">
    <citation type="submission" date="2025-08" db="UniProtKB">
        <authorList>
            <consortium name="RefSeq"/>
        </authorList>
    </citation>
    <scope>IDENTIFICATION</scope>
</reference>
<dbReference type="CTD" id="441161"/>
<dbReference type="CDD" id="cd12795">
    <property type="entry name" value="FILIA_N_like"/>
    <property type="match status" value="1"/>
</dbReference>
<protein>
    <recommendedName>
        <fullName evidence="6">Oocyte-expressed protein homolog</fullName>
    </recommendedName>
</protein>
<dbReference type="GO" id="GO:0045177">
    <property type="term" value="C:apical part of cell"/>
    <property type="evidence" value="ECO:0007669"/>
    <property type="project" value="Ensembl"/>
</dbReference>
<evidence type="ECO:0000259" key="7">
    <source>
        <dbReference type="Pfam" id="PF16005"/>
    </source>
</evidence>
<organism evidence="8 9">
    <name type="scientific">Mus caroli</name>
    <name type="common">Ryukyu mouse</name>
    <name type="synonym">Ricefield mouse</name>
    <dbReference type="NCBI Taxonomy" id="10089"/>
    <lineage>
        <taxon>Eukaryota</taxon>
        <taxon>Metazoa</taxon>
        <taxon>Chordata</taxon>
        <taxon>Craniata</taxon>
        <taxon>Vertebrata</taxon>
        <taxon>Euteleostomi</taxon>
        <taxon>Mammalia</taxon>
        <taxon>Eutheria</taxon>
        <taxon>Euarchontoglires</taxon>
        <taxon>Glires</taxon>
        <taxon>Rodentia</taxon>
        <taxon>Myomorpha</taxon>
        <taxon>Muroidea</taxon>
        <taxon>Muridae</taxon>
        <taxon>Murinae</taxon>
        <taxon>Mus</taxon>
        <taxon>Mus</taxon>
    </lineage>
</organism>
<proteinExistence type="inferred from homology"/>
<dbReference type="GO" id="GO:0065003">
    <property type="term" value="P:protein-containing complex assembly"/>
    <property type="evidence" value="ECO:0007669"/>
    <property type="project" value="Ensembl"/>
</dbReference>
<dbReference type="Pfam" id="PF16005">
    <property type="entry name" value="MOEP19"/>
    <property type="match status" value="1"/>
</dbReference>
<dbReference type="PANTHER" id="PTHR19447">
    <property type="entry name" value="OOCYTE-EXPRESSED PROTEIN HOMOLOG-RELATED"/>
    <property type="match status" value="1"/>
</dbReference>
<dbReference type="GeneID" id="110302464"/>
<gene>
    <name evidence="9" type="primary">Ooep</name>
</gene>
<dbReference type="KEGG" id="mcal:110302464"/>
<name>A0A6P5Q8E2_MUSCR</name>
<feature type="domain" description="KH-like RNA-binding" evidence="7">
    <location>
        <begin position="31"/>
        <end position="114"/>
    </location>
</feature>
<dbReference type="InterPro" id="IPR036612">
    <property type="entry name" value="KH_dom_type_1_sf"/>
</dbReference>
<evidence type="ECO:0000256" key="4">
    <source>
        <dbReference type="ARBA" id="ARBA00022490"/>
    </source>
</evidence>
<dbReference type="GO" id="GO:0070201">
    <property type="term" value="P:regulation of establishment of protein localization"/>
    <property type="evidence" value="ECO:0007669"/>
    <property type="project" value="Ensembl"/>
</dbReference>
<dbReference type="GO" id="GO:0031297">
    <property type="term" value="P:replication fork processing"/>
    <property type="evidence" value="ECO:0007669"/>
    <property type="project" value="Ensembl"/>
</dbReference>
<dbReference type="InterPro" id="IPR051778">
    <property type="entry name" value="KHDC1"/>
</dbReference>
<keyword evidence="4" id="KW-0963">Cytoplasm</keyword>
<keyword evidence="8" id="KW-1185">Reference proteome</keyword>
<dbReference type="GO" id="GO:0106333">
    <property type="term" value="C:subcortical maternal complex"/>
    <property type="evidence" value="ECO:0007669"/>
    <property type="project" value="Ensembl"/>
</dbReference>
<dbReference type="GO" id="GO:0051302">
    <property type="term" value="P:regulation of cell division"/>
    <property type="evidence" value="ECO:0007669"/>
    <property type="project" value="Ensembl"/>
</dbReference>